<evidence type="ECO:0000313" key="1">
    <source>
        <dbReference type="EMBL" id="QDS76781.1"/>
    </source>
</evidence>
<name>A0A517LMD0_9PEZI</name>
<organism evidence="1 2">
    <name type="scientific">Venturia effusa</name>
    <dbReference type="NCBI Taxonomy" id="50376"/>
    <lineage>
        <taxon>Eukaryota</taxon>
        <taxon>Fungi</taxon>
        <taxon>Dikarya</taxon>
        <taxon>Ascomycota</taxon>
        <taxon>Pezizomycotina</taxon>
        <taxon>Dothideomycetes</taxon>
        <taxon>Pleosporomycetidae</taxon>
        <taxon>Venturiales</taxon>
        <taxon>Venturiaceae</taxon>
        <taxon>Venturia</taxon>
    </lineage>
</organism>
<accession>A0A517LMD0</accession>
<evidence type="ECO:0000313" key="2">
    <source>
        <dbReference type="Proteomes" id="UP000316270"/>
    </source>
</evidence>
<dbReference type="AlphaFoldDB" id="A0A517LMD0"/>
<reference evidence="1 2" key="1">
    <citation type="submission" date="2019-07" db="EMBL/GenBank/DDBJ databases">
        <title>Finished genome of Venturia effusa.</title>
        <authorList>
            <person name="Young C.A."/>
            <person name="Cox M.P."/>
            <person name="Ganley A.R.D."/>
            <person name="David W.J."/>
        </authorList>
    </citation>
    <scope>NUCLEOTIDE SEQUENCE [LARGE SCALE GENOMIC DNA]</scope>
    <source>
        <strain evidence="2">albino</strain>
    </source>
</reference>
<sequence length="79" mass="8857">MEQHPSDQHASAAGKDNGVNIVVVDVDWYYIPFYVMPTRTGFPLMISASGVFSTFRRDQHLQPVSILMLTGPCLFRDAL</sequence>
<dbReference type="Proteomes" id="UP000316270">
    <property type="component" value="Chromosome 16"/>
</dbReference>
<keyword evidence="2" id="KW-1185">Reference proteome</keyword>
<dbReference type="EMBL" id="CP042200">
    <property type="protein sequence ID" value="QDS76781.1"/>
    <property type="molecule type" value="Genomic_DNA"/>
</dbReference>
<gene>
    <name evidence="1" type="ORF">FKW77_002080</name>
</gene>
<proteinExistence type="predicted"/>
<protein>
    <submittedName>
        <fullName evidence="1">Uncharacterized protein</fullName>
    </submittedName>
</protein>